<feature type="compositionally biased region" description="Polar residues" evidence="5">
    <location>
        <begin position="269"/>
        <end position="280"/>
    </location>
</feature>
<dbReference type="SMART" id="SM00184">
    <property type="entry name" value="RING"/>
    <property type="match status" value="2"/>
</dbReference>
<evidence type="ECO:0000256" key="5">
    <source>
        <dbReference type="SAM" id="MobiDB-lite"/>
    </source>
</evidence>
<feature type="compositionally biased region" description="Polar residues" evidence="5">
    <location>
        <begin position="121"/>
        <end position="131"/>
    </location>
</feature>
<feature type="region of interest" description="Disordered" evidence="5">
    <location>
        <begin position="641"/>
        <end position="660"/>
    </location>
</feature>
<name>A0ABZ1CSB7_9TREE</name>
<dbReference type="SUPFAM" id="SSF57850">
    <property type="entry name" value="RING/U-box"/>
    <property type="match status" value="1"/>
</dbReference>
<gene>
    <name evidence="7" type="ORF">IL334_001013</name>
</gene>
<evidence type="ECO:0000256" key="3">
    <source>
        <dbReference type="ARBA" id="ARBA00022833"/>
    </source>
</evidence>
<dbReference type="CDD" id="cd16454">
    <property type="entry name" value="RING-H2_PA-TM-RING"/>
    <property type="match status" value="1"/>
</dbReference>
<feature type="region of interest" description="Disordered" evidence="5">
    <location>
        <begin position="268"/>
        <end position="303"/>
    </location>
</feature>
<feature type="compositionally biased region" description="Basic and acidic residues" evidence="5">
    <location>
        <begin position="484"/>
        <end position="494"/>
    </location>
</feature>
<sequence>MSSPPPNTNNSEPPLPNEETRPPVDETVGERSTSATQPNPLPPIFSFAIGMPGLSHGSSGQPRPPPDGGEANQQVNGVIRPNEAPSFLWTFTIRPEPDGPAPGSSISNGAPAENGAPNPPTVNGVNAQSNESGRHPAPPWIFPPFFNFFMPMRSEPEPNPEKAAELLRSLPTVGKRLLMRVDRIVAAQEIDVLPDEKGWKCGVCLEGLERDDIQIDTVENNEVPGNTEENVTGVKALPCNHLFHEKCLEPWFATKHTCPSCRLDLDPLQTLSSPPSQRTQMRPGPSGLGRRSPHPYARDRPPQMERLIHVDQDAAREAAGNSTFDVDSANVGSTQTDERNDQNQEQDHGPTITFIWAGSPPSGLNFPGMPSRRIEPSSNPESFVNTADPTVATEQSQQLPAEPIPDEGNNLAPPAPSTPGSVFDVPTLFSSPLPMTNRATSASPAPDSTTQPPAVQAEPSTSTILGPALTPSNGGNPLPAETISEDRPRPERRPHITIIRTSSPSPAPGAAGGSTGPGALGLGLGNFPIPPFMFGPPPQLLNPDRNPLTTLFPQSPAATNQFPAENAVPQQPTRPPTPFVPQTLESWTEEREKSLGWRCDAPECIYAPPVDEPEDVDMVDIDHFQDEEDSDGREMLSIHSPLQPMFSPDQRNMTNNSSDEEKNDKFVLMTCQHKWHRACLELSERSCGRLLKNQDEDGRVWVKCEKCRKDGWVDARRPDEGAPSEKEVERLIAV</sequence>
<accession>A0ABZ1CSB7</accession>
<evidence type="ECO:0000313" key="7">
    <source>
        <dbReference type="EMBL" id="WRT64085.1"/>
    </source>
</evidence>
<keyword evidence="1" id="KW-0479">Metal-binding</keyword>
<feature type="compositionally biased region" description="Polar residues" evidence="5">
    <location>
        <begin position="428"/>
        <end position="475"/>
    </location>
</feature>
<evidence type="ECO:0000313" key="8">
    <source>
        <dbReference type="Proteomes" id="UP001329825"/>
    </source>
</evidence>
<keyword evidence="8" id="KW-1185">Reference proteome</keyword>
<feature type="region of interest" description="Disordered" evidence="5">
    <location>
        <begin position="318"/>
        <end position="347"/>
    </location>
</feature>
<feature type="region of interest" description="Disordered" evidence="5">
    <location>
        <begin position="392"/>
        <end position="519"/>
    </location>
</feature>
<feature type="compositionally biased region" description="Polar residues" evidence="5">
    <location>
        <begin position="320"/>
        <end position="335"/>
    </location>
</feature>
<feature type="region of interest" description="Disordered" evidence="5">
    <location>
        <begin position="91"/>
        <end position="137"/>
    </location>
</feature>
<keyword evidence="3" id="KW-0862">Zinc</keyword>
<evidence type="ECO:0000256" key="1">
    <source>
        <dbReference type="ARBA" id="ARBA00022723"/>
    </source>
</evidence>
<reference evidence="7 8" key="1">
    <citation type="submission" date="2024-01" db="EMBL/GenBank/DDBJ databases">
        <title>Comparative genomics of Cryptococcus and Kwoniella reveals pathogenesis evolution and contrasting modes of karyotype evolution via chromosome fusion or intercentromeric recombination.</title>
        <authorList>
            <person name="Coelho M.A."/>
            <person name="David-Palma M."/>
            <person name="Shea T."/>
            <person name="Bowers K."/>
            <person name="McGinley-Smith S."/>
            <person name="Mohammad A.W."/>
            <person name="Gnirke A."/>
            <person name="Yurkov A.M."/>
            <person name="Nowrousian M."/>
            <person name="Sun S."/>
            <person name="Cuomo C.A."/>
            <person name="Heitman J."/>
        </authorList>
    </citation>
    <scope>NUCLEOTIDE SEQUENCE [LARGE SCALE GENOMIC DNA]</scope>
    <source>
        <strain evidence="7">CBS 11374</strain>
    </source>
</reference>
<dbReference type="PROSITE" id="PS50089">
    <property type="entry name" value="ZF_RING_2"/>
    <property type="match status" value="1"/>
</dbReference>
<evidence type="ECO:0000256" key="2">
    <source>
        <dbReference type="ARBA" id="ARBA00022771"/>
    </source>
</evidence>
<dbReference type="Proteomes" id="UP001329825">
    <property type="component" value="Chromosome 1"/>
</dbReference>
<dbReference type="RefSeq" id="XP_062788825.1">
    <property type="nucleotide sequence ID" value="XM_062932774.1"/>
</dbReference>
<proteinExistence type="predicted"/>
<keyword evidence="2 4" id="KW-0863">Zinc-finger</keyword>
<dbReference type="InterPro" id="IPR001841">
    <property type="entry name" value="Znf_RING"/>
</dbReference>
<feature type="compositionally biased region" description="Basic and acidic residues" evidence="5">
    <location>
        <begin position="336"/>
        <end position="347"/>
    </location>
</feature>
<dbReference type="PANTHER" id="PTHR15710:SF74">
    <property type="entry name" value="RING-TYPE E3 UBIQUITIN TRANSFERASE-RELATED"/>
    <property type="match status" value="1"/>
</dbReference>
<evidence type="ECO:0000256" key="4">
    <source>
        <dbReference type="PROSITE-ProRule" id="PRU00175"/>
    </source>
</evidence>
<feature type="compositionally biased region" description="Gly residues" evidence="5">
    <location>
        <begin position="510"/>
        <end position="519"/>
    </location>
</feature>
<dbReference type="InterPro" id="IPR013083">
    <property type="entry name" value="Znf_RING/FYVE/PHD"/>
</dbReference>
<feature type="domain" description="RING-type" evidence="6">
    <location>
        <begin position="201"/>
        <end position="262"/>
    </location>
</feature>
<dbReference type="GeneID" id="87953144"/>
<organism evidence="7 8">
    <name type="scientific">Kwoniella shivajii</name>
    <dbReference type="NCBI Taxonomy" id="564305"/>
    <lineage>
        <taxon>Eukaryota</taxon>
        <taxon>Fungi</taxon>
        <taxon>Dikarya</taxon>
        <taxon>Basidiomycota</taxon>
        <taxon>Agaricomycotina</taxon>
        <taxon>Tremellomycetes</taxon>
        <taxon>Tremellales</taxon>
        <taxon>Cryptococcaceae</taxon>
        <taxon>Kwoniella</taxon>
    </lineage>
</organism>
<dbReference type="PANTHER" id="PTHR15710">
    <property type="entry name" value="E3 UBIQUITIN-PROTEIN LIGASE PRAJA"/>
    <property type="match status" value="1"/>
</dbReference>
<evidence type="ECO:0000259" key="6">
    <source>
        <dbReference type="PROSITE" id="PS50089"/>
    </source>
</evidence>
<dbReference type="Gene3D" id="3.30.40.10">
    <property type="entry name" value="Zinc/RING finger domain, C3HC4 (zinc finger)"/>
    <property type="match status" value="1"/>
</dbReference>
<dbReference type="EMBL" id="CP141881">
    <property type="protein sequence ID" value="WRT64085.1"/>
    <property type="molecule type" value="Genomic_DNA"/>
</dbReference>
<feature type="region of interest" description="Disordered" evidence="5">
    <location>
        <begin position="1"/>
        <end position="74"/>
    </location>
</feature>
<protein>
    <recommendedName>
        <fullName evidence="6">RING-type domain-containing protein</fullName>
    </recommendedName>
</protein>
<dbReference type="Pfam" id="PF13639">
    <property type="entry name" value="zf-RING_2"/>
    <property type="match status" value="1"/>
</dbReference>